<dbReference type="AlphaFoldDB" id="A0A9X1P9G7"/>
<name>A0A9X1P9G7_9BACT</name>
<feature type="signal peptide" evidence="2">
    <location>
        <begin position="1"/>
        <end position="20"/>
    </location>
</feature>
<keyword evidence="1" id="KW-0472">Membrane</keyword>
<evidence type="ECO:0000256" key="2">
    <source>
        <dbReference type="SAM" id="SignalP"/>
    </source>
</evidence>
<feature type="transmembrane region" description="Helical" evidence="1">
    <location>
        <begin position="39"/>
        <end position="58"/>
    </location>
</feature>
<accession>A0A9X1P9G7</accession>
<reference evidence="3" key="1">
    <citation type="submission" date="2021-12" db="EMBL/GenBank/DDBJ databases">
        <title>Novel species in genus Dyadobacter.</title>
        <authorList>
            <person name="Ma C."/>
        </authorList>
    </citation>
    <scope>NUCLEOTIDE SEQUENCE</scope>
    <source>
        <strain evidence="3">CY399</strain>
    </source>
</reference>
<evidence type="ECO:0000313" key="4">
    <source>
        <dbReference type="Proteomes" id="UP001139700"/>
    </source>
</evidence>
<sequence>MKKVSLLLLTLLLISGNLFAQAVDNGVPMADKLREDGKIWVVVAVIAAIFAGIAINMLRIDSKVSKIEKELNIK</sequence>
<comment type="caution">
    <text evidence="3">The sequence shown here is derived from an EMBL/GenBank/DDBJ whole genome shotgun (WGS) entry which is preliminary data.</text>
</comment>
<keyword evidence="1" id="KW-0812">Transmembrane</keyword>
<keyword evidence="1" id="KW-1133">Transmembrane helix</keyword>
<evidence type="ECO:0000313" key="3">
    <source>
        <dbReference type="EMBL" id="MCF0039563.1"/>
    </source>
</evidence>
<dbReference type="EMBL" id="JAJTTA010000002">
    <property type="protein sequence ID" value="MCF0039563.1"/>
    <property type="molecule type" value="Genomic_DNA"/>
</dbReference>
<organism evidence="3 4">
    <name type="scientific">Dyadobacter fanqingshengii</name>
    <dbReference type="NCBI Taxonomy" id="2906443"/>
    <lineage>
        <taxon>Bacteria</taxon>
        <taxon>Pseudomonadati</taxon>
        <taxon>Bacteroidota</taxon>
        <taxon>Cytophagia</taxon>
        <taxon>Cytophagales</taxon>
        <taxon>Spirosomataceae</taxon>
        <taxon>Dyadobacter</taxon>
    </lineage>
</organism>
<protein>
    <submittedName>
        <fullName evidence="3">CcmD family protein</fullName>
    </submittedName>
</protein>
<proteinExistence type="predicted"/>
<dbReference type="Pfam" id="PF20077">
    <property type="entry name" value="CcmD_alt"/>
    <property type="match status" value="1"/>
</dbReference>
<dbReference type="RefSeq" id="WP_234612014.1">
    <property type="nucleotide sequence ID" value="NZ_CP098806.1"/>
</dbReference>
<gene>
    <name evidence="3" type="ORF">LXM24_05635</name>
</gene>
<evidence type="ECO:0000256" key="1">
    <source>
        <dbReference type="SAM" id="Phobius"/>
    </source>
</evidence>
<feature type="chain" id="PRO_5040996963" evidence="2">
    <location>
        <begin position="21"/>
        <end position="74"/>
    </location>
</feature>
<dbReference type="Proteomes" id="UP001139700">
    <property type="component" value="Unassembled WGS sequence"/>
</dbReference>
<keyword evidence="4" id="KW-1185">Reference proteome</keyword>
<keyword evidence="2" id="KW-0732">Signal</keyword>